<sequence length="198" mass="22511">MHLVWTLREKIKCIWRTPRETIANIQEHHPLLPGGFEGRKEGRSGLHFWTCLPRKCSIPCRQEAQIALGTSQVPGQHCPPSWEQSCNPSVPFLSGSHVLLPRSSPVCLMEADPSVFSPDRIHLQGEREDMPFSTQMGHAWLDFRIYQEFDPIPLSLPPHKVLSLHPTPPHLSSCEARVSSETHFPLSWINPFFKKISA</sequence>
<reference evidence="1 2" key="1">
    <citation type="journal article" date="2013" name="Proc. Natl. Acad. Sci. U.S.A.">
        <title>The king cobra genome reveals dynamic gene evolution and adaptation in the snake venom system.</title>
        <authorList>
            <person name="Vonk F.J."/>
            <person name="Casewell N.R."/>
            <person name="Henkel C.V."/>
            <person name="Heimberg A.M."/>
            <person name="Jansen H.J."/>
            <person name="McCleary R.J."/>
            <person name="Kerkkamp H.M."/>
            <person name="Vos R.A."/>
            <person name="Guerreiro I."/>
            <person name="Calvete J.J."/>
            <person name="Wuster W."/>
            <person name="Woods A.E."/>
            <person name="Logan J.M."/>
            <person name="Harrison R.A."/>
            <person name="Castoe T.A."/>
            <person name="de Koning A.P."/>
            <person name="Pollock D.D."/>
            <person name="Yandell M."/>
            <person name="Calderon D."/>
            <person name="Renjifo C."/>
            <person name="Currier R.B."/>
            <person name="Salgado D."/>
            <person name="Pla D."/>
            <person name="Sanz L."/>
            <person name="Hyder A.S."/>
            <person name="Ribeiro J.M."/>
            <person name="Arntzen J.W."/>
            <person name="van den Thillart G.E."/>
            <person name="Boetzer M."/>
            <person name="Pirovano W."/>
            <person name="Dirks R.P."/>
            <person name="Spaink H.P."/>
            <person name="Duboule D."/>
            <person name="McGlinn E."/>
            <person name="Kini R.M."/>
            <person name="Richardson M.K."/>
        </authorList>
    </citation>
    <scope>NUCLEOTIDE SEQUENCE</scope>
    <source>
        <tissue evidence="1">Blood</tissue>
    </source>
</reference>
<name>V8NF08_OPHHA</name>
<protein>
    <submittedName>
        <fullName evidence="1">Uncharacterized protein</fullName>
    </submittedName>
</protein>
<evidence type="ECO:0000313" key="2">
    <source>
        <dbReference type="Proteomes" id="UP000018936"/>
    </source>
</evidence>
<dbReference type="Proteomes" id="UP000018936">
    <property type="component" value="Unassembled WGS sequence"/>
</dbReference>
<evidence type="ECO:0000313" key="1">
    <source>
        <dbReference type="EMBL" id="ETE60670.1"/>
    </source>
</evidence>
<accession>V8NF08</accession>
<gene>
    <name evidence="1" type="ORF">L345_13584</name>
</gene>
<feature type="non-terminal residue" evidence="1">
    <location>
        <position position="198"/>
    </location>
</feature>
<keyword evidence="2" id="KW-1185">Reference proteome</keyword>
<dbReference type="EMBL" id="AZIM01004488">
    <property type="protein sequence ID" value="ETE60670.1"/>
    <property type="molecule type" value="Genomic_DNA"/>
</dbReference>
<comment type="caution">
    <text evidence="1">The sequence shown here is derived from an EMBL/GenBank/DDBJ whole genome shotgun (WGS) entry which is preliminary data.</text>
</comment>
<organism evidence="1 2">
    <name type="scientific">Ophiophagus hannah</name>
    <name type="common">King cobra</name>
    <name type="synonym">Naja hannah</name>
    <dbReference type="NCBI Taxonomy" id="8665"/>
    <lineage>
        <taxon>Eukaryota</taxon>
        <taxon>Metazoa</taxon>
        <taxon>Chordata</taxon>
        <taxon>Craniata</taxon>
        <taxon>Vertebrata</taxon>
        <taxon>Euteleostomi</taxon>
        <taxon>Lepidosauria</taxon>
        <taxon>Squamata</taxon>
        <taxon>Bifurcata</taxon>
        <taxon>Unidentata</taxon>
        <taxon>Episquamata</taxon>
        <taxon>Toxicofera</taxon>
        <taxon>Serpentes</taxon>
        <taxon>Colubroidea</taxon>
        <taxon>Elapidae</taxon>
        <taxon>Elapinae</taxon>
        <taxon>Ophiophagus</taxon>
    </lineage>
</organism>
<proteinExistence type="predicted"/>
<dbReference type="AlphaFoldDB" id="V8NF08"/>